<protein>
    <submittedName>
        <fullName evidence="1">Uncharacterized protein</fullName>
    </submittedName>
</protein>
<proteinExistence type="predicted"/>
<reference evidence="1" key="2">
    <citation type="journal article" date="2015" name="Data Brief">
        <title>Shoot transcriptome of the giant reed, Arundo donax.</title>
        <authorList>
            <person name="Barrero R.A."/>
            <person name="Guerrero F.D."/>
            <person name="Moolhuijzen P."/>
            <person name="Goolsby J.A."/>
            <person name="Tidwell J."/>
            <person name="Bellgard S.E."/>
            <person name="Bellgard M.I."/>
        </authorList>
    </citation>
    <scope>NUCLEOTIDE SEQUENCE</scope>
    <source>
        <tissue evidence="1">Shoot tissue taken approximately 20 cm above the soil surface</tissue>
    </source>
</reference>
<accession>A0A0A8XWT7</accession>
<organism evidence="1">
    <name type="scientific">Arundo donax</name>
    <name type="common">Giant reed</name>
    <name type="synonym">Donax arundinaceus</name>
    <dbReference type="NCBI Taxonomy" id="35708"/>
    <lineage>
        <taxon>Eukaryota</taxon>
        <taxon>Viridiplantae</taxon>
        <taxon>Streptophyta</taxon>
        <taxon>Embryophyta</taxon>
        <taxon>Tracheophyta</taxon>
        <taxon>Spermatophyta</taxon>
        <taxon>Magnoliopsida</taxon>
        <taxon>Liliopsida</taxon>
        <taxon>Poales</taxon>
        <taxon>Poaceae</taxon>
        <taxon>PACMAD clade</taxon>
        <taxon>Arundinoideae</taxon>
        <taxon>Arundineae</taxon>
        <taxon>Arundo</taxon>
    </lineage>
</organism>
<sequence length="36" mass="4223">MKKRYIVNLVHEKNTKNHHIPLNLGANLDILEVTQK</sequence>
<dbReference type="EMBL" id="GBRH01281743">
    <property type="protein sequence ID" value="JAD16152.1"/>
    <property type="molecule type" value="Transcribed_RNA"/>
</dbReference>
<dbReference type="AlphaFoldDB" id="A0A0A8XWT7"/>
<name>A0A0A8XWT7_ARUDO</name>
<reference evidence="1" key="1">
    <citation type="submission" date="2014-09" db="EMBL/GenBank/DDBJ databases">
        <authorList>
            <person name="Magalhaes I.L.F."/>
            <person name="Oliveira U."/>
            <person name="Santos F.R."/>
            <person name="Vidigal T.H.D.A."/>
            <person name="Brescovit A.D."/>
            <person name="Santos A.J."/>
        </authorList>
    </citation>
    <scope>NUCLEOTIDE SEQUENCE</scope>
    <source>
        <tissue evidence="1">Shoot tissue taken approximately 20 cm above the soil surface</tissue>
    </source>
</reference>
<evidence type="ECO:0000313" key="1">
    <source>
        <dbReference type="EMBL" id="JAD16152.1"/>
    </source>
</evidence>